<reference evidence="3 4" key="1">
    <citation type="submission" date="2021-01" db="EMBL/GenBank/DDBJ databases">
        <title>Biogeographic distribution of Paracoccus.</title>
        <authorList>
            <person name="Hollensteiner J."/>
            <person name="Leineberger J."/>
            <person name="Brinkhoff T."/>
            <person name="Daniel R."/>
        </authorList>
    </citation>
    <scope>NUCLEOTIDE SEQUENCE [LARGE SCALE GENOMIC DNA]</scope>
    <source>
        <strain evidence="3 4">LMG25392</strain>
    </source>
</reference>
<keyword evidence="2" id="KW-0812">Transmembrane</keyword>
<dbReference type="RefSeq" id="WP_272859827.1">
    <property type="nucleotide sequence ID" value="NZ_CP067134.1"/>
</dbReference>
<feature type="transmembrane region" description="Helical" evidence="2">
    <location>
        <begin position="18"/>
        <end position="36"/>
    </location>
</feature>
<sequence length="94" mass="9362">MSYNENDPGRSASKHRPALIGIAVAIIAAIVAYLVFLPGTDEQNEGIATTAPPADTAVSEASGTDAGSTPDIAPEGSAPVTPDGEATAPEAETN</sequence>
<protein>
    <submittedName>
        <fullName evidence="3">Uncharacterized protein</fullName>
    </submittedName>
</protein>
<gene>
    <name evidence="3" type="ORF">JHW45_04870</name>
</gene>
<dbReference type="EMBL" id="CP067134">
    <property type="protein sequence ID" value="WCR11710.1"/>
    <property type="molecule type" value="Genomic_DNA"/>
</dbReference>
<keyword evidence="2" id="KW-0472">Membrane</keyword>
<evidence type="ECO:0000256" key="2">
    <source>
        <dbReference type="SAM" id="Phobius"/>
    </source>
</evidence>
<accession>A0ABY7SY25</accession>
<organism evidence="3 4">
    <name type="scientific">Paracoccus stylophorae</name>
    <dbReference type="NCBI Taxonomy" id="659350"/>
    <lineage>
        <taxon>Bacteria</taxon>
        <taxon>Pseudomonadati</taxon>
        <taxon>Pseudomonadota</taxon>
        <taxon>Alphaproteobacteria</taxon>
        <taxon>Rhodobacterales</taxon>
        <taxon>Paracoccaceae</taxon>
        <taxon>Paracoccus</taxon>
    </lineage>
</organism>
<evidence type="ECO:0000313" key="3">
    <source>
        <dbReference type="EMBL" id="WCR11710.1"/>
    </source>
</evidence>
<name>A0ABY7SY25_9RHOB</name>
<evidence type="ECO:0000256" key="1">
    <source>
        <dbReference type="SAM" id="MobiDB-lite"/>
    </source>
</evidence>
<dbReference type="Proteomes" id="UP001218412">
    <property type="component" value="Chromosome"/>
</dbReference>
<keyword evidence="2" id="KW-1133">Transmembrane helix</keyword>
<proteinExistence type="predicted"/>
<feature type="region of interest" description="Disordered" evidence="1">
    <location>
        <begin position="43"/>
        <end position="94"/>
    </location>
</feature>
<keyword evidence="4" id="KW-1185">Reference proteome</keyword>
<evidence type="ECO:0000313" key="4">
    <source>
        <dbReference type="Proteomes" id="UP001218412"/>
    </source>
</evidence>